<dbReference type="GO" id="GO:0003677">
    <property type="term" value="F:DNA binding"/>
    <property type="evidence" value="ECO:0007669"/>
    <property type="project" value="UniProtKB-KW"/>
</dbReference>
<proteinExistence type="predicted"/>
<dbReference type="InterPro" id="IPR000524">
    <property type="entry name" value="Tscrpt_reg_HTH_GntR"/>
</dbReference>
<evidence type="ECO:0000259" key="4">
    <source>
        <dbReference type="PROSITE" id="PS50949"/>
    </source>
</evidence>
<dbReference type="InterPro" id="IPR036388">
    <property type="entry name" value="WH-like_DNA-bd_sf"/>
</dbReference>
<protein>
    <submittedName>
        <fullName evidence="5">Transcriptional regulator, GntR family</fullName>
    </submittedName>
</protein>
<dbReference type="SMART" id="SM00345">
    <property type="entry name" value="HTH_GNTR"/>
    <property type="match status" value="1"/>
</dbReference>
<dbReference type="EMBL" id="OFSQ01000003">
    <property type="protein sequence ID" value="SOY43849.1"/>
    <property type="molecule type" value="Genomic_DNA"/>
</dbReference>
<dbReference type="Pfam" id="PF07729">
    <property type="entry name" value="FCD"/>
    <property type="match status" value="1"/>
</dbReference>
<gene>
    <name evidence="5" type="ORF">CBM2587_A110064</name>
</gene>
<keyword evidence="3" id="KW-0804">Transcription</keyword>
<dbReference type="GO" id="GO:0003700">
    <property type="term" value="F:DNA-binding transcription factor activity"/>
    <property type="evidence" value="ECO:0007669"/>
    <property type="project" value="InterPro"/>
</dbReference>
<dbReference type="Gene3D" id="1.20.120.530">
    <property type="entry name" value="GntR ligand-binding domain-like"/>
    <property type="match status" value="1"/>
</dbReference>
<evidence type="ECO:0000256" key="2">
    <source>
        <dbReference type="ARBA" id="ARBA00023125"/>
    </source>
</evidence>
<sequence>MQRINTPTYVRLREQIRADIAAGIWPLGAHITLAQMVERYEVSLNPVREALLHLQGEGIIDMQMHRGAVIPTVDATYIANIYDMRGAIEQMLAAKVAALATPADIERIDAARLHYEDVVSGDDTGASVAANREFHRVFNQVAGNQPAVDVLGSRSSLVDALRRSLGYGPQRKDAVIAQHRKLVAAVRKGDSALAARIALDHAESARDDLLRMIEIPPH</sequence>
<dbReference type="InterPro" id="IPR036390">
    <property type="entry name" value="WH_DNA-bd_sf"/>
</dbReference>
<dbReference type="AlphaFoldDB" id="A0A975WTM8"/>
<keyword evidence="2" id="KW-0238">DNA-binding</keyword>
<evidence type="ECO:0000313" key="6">
    <source>
        <dbReference type="Proteomes" id="UP000256780"/>
    </source>
</evidence>
<dbReference type="PANTHER" id="PTHR43537:SF5">
    <property type="entry name" value="UXU OPERON TRANSCRIPTIONAL REGULATOR"/>
    <property type="match status" value="1"/>
</dbReference>
<dbReference type="Proteomes" id="UP000256780">
    <property type="component" value="Chromosome CBM2587_a"/>
</dbReference>
<dbReference type="SMART" id="SM00895">
    <property type="entry name" value="FCD"/>
    <property type="match status" value="1"/>
</dbReference>
<reference evidence="5 6" key="1">
    <citation type="submission" date="2018-01" db="EMBL/GenBank/DDBJ databases">
        <authorList>
            <person name="Clerissi C."/>
        </authorList>
    </citation>
    <scope>NUCLEOTIDE SEQUENCE [LARGE SCALE GENOMIC DNA]</scope>
    <source>
        <strain evidence="5">Cupriavidus sp. LMG 19464</strain>
    </source>
</reference>
<dbReference type="Pfam" id="PF00392">
    <property type="entry name" value="GntR"/>
    <property type="match status" value="1"/>
</dbReference>
<dbReference type="PROSITE" id="PS50949">
    <property type="entry name" value="HTH_GNTR"/>
    <property type="match status" value="1"/>
</dbReference>
<name>A0A975WTM8_9BURK</name>
<dbReference type="RefSeq" id="WP_116356235.1">
    <property type="nucleotide sequence ID" value="NZ_LT976853.1"/>
</dbReference>
<comment type="caution">
    <text evidence="5">The sequence shown here is derived from an EMBL/GenBank/DDBJ whole genome shotgun (WGS) entry which is preliminary data.</text>
</comment>
<keyword evidence="1" id="KW-0805">Transcription regulation</keyword>
<dbReference type="PANTHER" id="PTHR43537">
    <property type="entry name" value="TRANSCRIPTIONAL REGULATOR, GNTR FAMILY"/>
    <property type="match status" value="1"/>
</dbReference>
<feature type="domain" description="HTH gntR-type" evidence="4">
    <location>
        <begin position="6"/>
        <end position="73"/>
    </location>
</feature>
<dbReference type="OrthoDB" id="5450856at2"/>
<accession>A0A975WTM8</accession>
<dbReference type="Gene3D" id="1.10.10.10">
    <property type="entry name" value="Winged helix-like DNA-binding domain superfamily/Winged helix DNA-binding domain"/>
    <property type="match status" value="1"/>
</dbReference>
<organism evidence="5 6">
    <name type="scientific">Cupriavidus taiwanensis</name>
    <dbReference type="NCBI Taxonomy" id="164546"/>
    <lineage>
        <taxon>Bacteria</taxon>
        <taxon>Pseudomonadati</taxon>
        <taxon>Pseudomonadota</taxon>
        <taxon>Betaproteobacteria</taxon>
        <taxon>Burkholderiales</taxon>
        <taxon>Burkholderiaceae</taxon>
        <taxon>Cupriavidus</taxon>
    </lineage>
</organism>
<evidence type="ECO:0000256" key="1">
    <source>
        <dbReference type="ARBA" id="ARBA00023015"/>
    </source>
</evidence>
<dbReference type="InterPro" id="IPR008920">
    <property type="entry name" value="TF_FadR/GntR_C"/>
</dbReference>
<dbReference type="CDD" id="cd07377">
    <property type="entry name" value="WHTH_GntR"/>
    <property type="match status" value="1"/>
</dbReference>
<evidence type="ECO:0000313" key="5">
    <source>
        <dbReference type="EMBL" id="SOY43849.1"/>
    </source>
</evidence>
<evidence type="ECO:0000256" key="3">
    <source>
        <dbReference type="ARBA" id="ARBA00023163"/>
    </source>
</evidence>
<dbReference type="SUPFAM" id="SSF46785">
    <property type="entry name" value="Winged helix' DNA-binding domain"/>
    <property type="match status" value="1"/>
</dbReference>
<dbReference type="SUPFAM" id="SSF48008">
    <property type="entry name" value="GntR ligand-binding domain-like"/>
    <property type="match status" value="1"/>
</dbReference>
<dbReference type="InterPro" id="IPR011711">
    <property type="entry name" value="GntR_C"/>
</dbReference>